<dbReference type="Proteomes" id="UP000315010">
    <property type="component" value="Unassembled WGS sequence"/>
</dbReference>
<proteinExistence type="predicted"/>
<dbReference type="EMBL" id="SJPJ01000001">
    <property type="protein sequence ID" value="TWT79194.1"/>
    <property type="molecule type" value="Genomic_DNA"/>
</dbReference>
<accession>A0A5C5YVY8</accession>
<sequence length="89" mass="10057">MSSRYGLICVAIVFNIARFLRVFDHHRSCSRIAYPNCQCSRTPSCDPLLIFSAFLPSLLVNVDHDGVSERGFGLRWIGDLRCRPSSLQP</sequence>
<dbReference type="AlphaFoldDB" id="A0A5C5YVY8"/>
<evidence type="ECO:0000313" key="2">
    <source>
        <dbReference type="Proteomes" id="UP000315010"/>
    </source>
</evidence>
<name>A0A5C5YVY8_9BACT</name>
<protein>
    <submittedName>
        <fullName evidence="1">Uncharacterized protein</fullName>
    </submittedName>
</protein>
<gene>
    <name evidence="1" type="ORF">CA13_05920</name>
</gene>
<comment type="caution">
    <text evidence="1">The sequence shown here is derived from an EMBL/GenBank/DDBJ whole genome shotgun (WGS) entry which is preliminary data.</text>
</comment>
<organism evidence="1 2">
    <name type="scientific">Novipirellula herctigrandis</name>
    <dbReference type="NCBI Taxonomy" id="2527986"/>
    <lineage>
        <taxon>Bacteria</taxon>
        <taxon>Pseudomonadati</taxon>
        <taxon>Planctomycetota</taxon>
        <taxon>Planctomycetia</taxon>
        <taxon>Pirellulales</taxon>
        <taxon>Pirellulaceae</taxon>
        <taxon>Novipirellula</taxon>
    </lineage>
</organism>
<evidence type="ECO:0000313" key="1">
    <source>
        <dbReference type="EMBL" id="TWT79194.1"/>
    </source>
</evidence>
<keyword evidence="2" id="KW-1185">Reference proteome</keyword>
<reference evidence="1 2" key="1">
    <citation type="submission" date="2019-02" db="EMBL/GenBank/DDBJ databases">
        <title>Deep-cultivation of Planctomycetes and their phenomic and genomic characterization uncovers novel biology.</title>
        <authorList>
            <person name="Wiegand S."/>
            <person name="Jogler M."/>
            <person name="Boedeker C."/>
            <person name="Pinto D."/>
            <person name="Vollmers J."/>
            <person name="Rivas-Marin E."/>
            <person name="Kohn T."/>
            <person name="Peeters S.H."/>
            <person name="Heuer A."/>
            <person name="Rast P."/>
            <person name="Oberbeckmann S."/>
            <person name="Bunk B."/>
            <person name="Jeske O."/>
            <person name="Meyerdierks A."/>
            <person name="Storesund J.E."/>
            <person name="Kallscheuer N."/>
            <person name="Luecker S."/>
            <person name="Lage O.M."/>
            <person name="Pohl T."/>
            <person name="Merkel B.J."/>
            <person name="Hornburger P."/>
            <person name="Mueller R.-W."/>
            <person name="Bruemmer F."/>
            <person name="Labrenz M."/>
            <person name="Spormann A.M."/>
            <person name="Op Den Camp H."/>
            <person name="Overmann J."/>
            <person name="Amann R."/>
            <person name="Jetten M.S.M."/>
            <person name="Mascher T."/>
            <person name="Medema M.H."/>
            <person name="Devos D.P."/>
            <person name="Kaster A.-K."/>
            <person name="Ovreas L."/>
            <person name="Rohde M."/>
            <person name="Galperin M.Y."/>
            <person name="Jogler C."/>
        </authorList>
    </citation>
    <scope>NUCLEOTIDE SEQUENCE [LARGE SCALE GENOMIC DNA]</scope>
    <source>
        <strain evidence="1 2">CA13</strain>
    </source>
</reference>